<dbReference type="PANTHER" id="PTHR10015:SF396">
    <property type="entry name" value="FLOCCULATION SUPPRESSION PROTEIN"/>
    <property type="match status" value="1"/>
</dbReference>
<gene>
    <name evidence="7" type="ORF">CANARDRAFT_167607</name>
</gene>
<feature type="compositionally biased region" description="Low complexity" evidence="5">
    <location>
        <begin position="439"/>
        <end position="448"/>
    </location>
</feature>
<comment type="subcellular location">
    <subcellularLocation>
        <location evidence="1">Nucleus</location>
    </subcellularLocation>
</comment>
<feature type="compositionally biased region" description="Polar residues" evidence="5">
    <location>
        <begin position="162"/>
        <end position="172"/>
    </location>
</feature>
<reference evidence="8" key="1">
    <citation type="submission" date="2016-04" db="EMBL/GenBank/DDBJ databases">
        <title>Comparative genomics of biotechnologically important yeasts.</title>
        <authorList>
            <consortium name="DOE Joint Genome Institute"/>
            <person name="Riley R."/>
            <person name="Haridas S."/>
            <person name="Wolfe K.H."/>
            <person name="Lopes M.R."/>
            <person name="Hittinger C.T."/>
            <person name="Goker M."/>
            <person name="Salamov A."/>
            <person name="Wisecaver J."/>
            <person name="Long T.M."/>
            <person name="Aerts A.L."/>
            <person name="Barry K."/>
            <person name="Choi C."/>
            <person name="Clum A."/>
            <person name="Coughlan A.Y."/>
            <person name="Deshpande S."/>
            <person name="Douglass A.P."/>
            <person name="Hanson S.J."/>
            <person name="Klenk H.-P."/>
            <person name="Labutti K."/>
            <person name="Lapidus A."/>
            <person name="Lindquist E."/>
            <person name="Lipzen A."/>
            <person name="Meier-Kolthoff J.P."/>
            <person name="Ohm R.A."/>
            <person name="Otillar R.P."/>
            <person name="Pangilinan J."/>
            <person name="Peng Y."/>
            <person name="Rokas A."/>
            <person name="Rosa C.A."/>
            <person name="Scheuner C."/>
            <person name="Sibirny A.A."/>
            <person name="Slot J.C."/>
            <person name="Stielow J.B."/>
            <person name="Sun H."/>
            <person name="Kurtzman C.P."/>
            <person name="Blackwell M."/>
            <person name="Grigoriev I.V."/>
            <person name="Jeffries T.W."/>
        </authorList>
    </citation>
    <scope>NUCLEOTIDE SEQUENCE [LARGE SCALE GENOMIC DNA]</scope>
    <source>
        <strain evidence="8">NRRL YB-2248</strain>
    </source>
</reference>
<dbReference type="PRINTS" id="PR00056">
    <property type="entry name" value="HSFDOMAIN"/>
</dbReference>
<feature type="domain" description="HSF-type DNA-binding" evidence="6">
    <location>
        <begin position="112"/>
        <end position="136"/>
    </location>
</feature>
<dbReference type="EMBL" id="KV453854">
    <property type="protein sequence ID" value="ODV84931.1"/>
    <property type="molecule type" value="Genomic_DNA"/>
</dbReference>
<dbReference type="Pfam" id="PF00447">
    <property type="entry name" value="HSF_DNA-bind"/>
    <property type="match status" value="1"/>
</dbReference>
<keyword evidence="3" id="KW-0539">Nucleus</keyword>
<dbReference type="GO" id="GO:0043565">
    <property type="term" value="F:sequence-specific DNA binding"/>
    <property type="evidence" value="ECO:0007669"/>
    <property type="project" value="InterPro"/>
</dbReference>
<feature type="region of interest" description="Disordered" evidence="5">
    <location>
        <begin position="141"/>
        <end position="172"/>
    </location>
</feature>
<dbReference type="GO" id="GO:0003700">
    <property type="term" value="F:DNA-binding transcription factor activity"/>
    <property type="evidence" value="ECO:0007669"/>
    <property type="project" value="InterPro"/>
</dbReference>
<dbReference type="PANTHER" id="PTHR10015">
    <property type="entry name" value="HEAT SHOCK TRANSCRIPTION FACTOR"/>
    <property type="match status" value="1"/>
</dbReference>
<evidence type="ECO:0000256" key="2">
    <source>
        <dbReference type="ARBA" id="ARBA00023125"/>
    </source>
</evidence>
<feature type="region of interest" description="Disordered" evidence="5">
    <location>
        <begin position="26"/>
        <end position="52"/>
    </location>
</feature>
<dbReference type="STRING" id="983967.A0A1E4SZQ0"/>
<evidence type="ECO:0000256" key="3">
    <source>
        <dbReference type="ARBA" id="ARBA00023242"/>
    </source>
</evidence>
<keyword evidence="8" id="KW-1185">Reference proteome</keyword>
<evidence type="ECO:0000313" key="8">
    <source>
        <dbReference type="Proteomes" id="UP000094801"/>
    </source>
</evidence>
<protein>
    <recommendedName>
        <fullName evidence="6">HSF-type DNA-binding domain-containing protein</fullName>
    </recommendedName>
</protein>
<evidence type="ECO:0000256" key="5">
    <source>
        <dbReference type="SAM" id="MobiDB-lite"/>
    </source>
</evidence>
<keyword evidence="2" id="KW-0238">DNA-binding</keyword>
<accession>A0A1E4SZQ0</accession>
<dbReference type="PROSITE" id="PS00434">
    <property type="entry name" value="HSF_DOMAIN"/>
    <property type="match status" value="1"/>
</dbReference>
<evidence type="ECO:0000256" key="1">
    <source>
        <dbReference type="ARBA" id="ARBA00004123"/>
    </source>
</evidence>
<dbReference type="Proteomes" id="UP000094801">
    <property type="component" value="Unassembled WGS sequence"/>
</dbReference>
<organism evidence="7 8">
    <name type="scientific">[Candida] arabinofermentans NRRL YB-2248</name>
    <dbReference type="NCBI Taxonomy" id="983967"/>
    <lineage>
        <taxon>Eukaryota</taxon>
        <taxon>Fungi</taxon>
        <taxon>Dikarya</taxon>
        <taxon>Ascomycota</taxon>
        <taxon>Saccharomycotina</taxon>
        <taxon>Pichiomycetes</taxon>
        <taxon>Pichiales</taxon>
        <taxon>Pichiaceae</taxon>
        <taxon>Ogataea</taxon>
        <taxon>Ogataea/Candida clade</taxon>
    </lineage>
</organism>
<dbReference type="GO" id="GO:0005634">
    <property type="term" value="C:nucleus"/>
    <property type="evidence" value="ECO:0007669"/>
    <property type="project" value="UniProtKB-SubCell"/>
</dbReference>
<evidence type="ECO:0000256" key="4">
    <source>
        <dbReference type="RuleBase" id="RU004020"/>
    </source>
</evidence>
<dbReference type="SMART" id="SM00415">
    <property type="entry name" value="HSF"/>
    <property type="match status" value="1"/>
</dbReference>
<dbReference type="InterPro" id="IPR000232">
    <property type="entry name" value="HSF_DNA-bd"/>
</dbReference>
<evidence type="ECO:0000259" key="6">
    <source>
        <dbReference type="PROSITE" id="PS00434"/>
    </source>
</evidence>
<dbReference type="InterPro" id="IPR036388">
    <property type="entry name" value="WH-like_DNA-bd_sf"/>
</dbReference>
<comment type="similarity">
    <text evidence="4">Belongs to the HSF family.</text>
</comment>
<proteinExistence type="inferred from homology"/>
<evidence type="ECO:0000313" key="7">
    <source>
        <dbReference type="EMBL" id="ODV84931.1"/>
    </source>
</evidence>
<sequence length="547" mass="62151">MVILDKPDDDDASITDKKSLIASKTDVLPTPTSANGSGTVASTNTGTAPATAPATATTANTATTTTTTTTSTSFIHKLYSMLEDESLNHLIYWHSNKSSFYVSPTEEFSKVLSTYFKHANTASFIRQLNMYGFHKINDSYNTEKDETPSTPNNSEEKDSSRKNSVGSSTTAPQIWEFKHSSGAFKQGNLESLNQIKRRSFKNVASQKEVHNLKTSLTQSYTLEESPSETQQAPPQPISAPPTSVLPSAPAPPPPPAAAQQQQQQMDLEPEVQSYTPYRYQNNEFEHQDELEMKSKLTNKYLHQQMISTIQQQQQKDSKLIDLTNKYEQLNHKYEILKEDLTKTNYDCVSVLDLLRDLVHSFGHTAQDDSRRLFQELDKFKSNILQRSATRDMSLKQLTPGYYPDTRTSLALQPQFFAHQQQQLQQQQQHQLQHQHPHLHPQQQQQQQQQPPPPPSSLSAQSQFQQHDQQPFLHKDIRYSVTSNRSRNLSVFDPLQPISPQFHEDPQPHNSNNIRFNNSINNKLNKLNKLNNHNNHNNSVHKLSNVVV</sequence>
<dbReference type="Gene3D" id="1.10.10.10">
    <property type="entry name" value="Winged helix-like DNA-binding domain superfamily/Winged helix DNA-binding domain"/>
    <property type="match status" value="1"/>
</dbReference>
<feature type="compositionally biased region" description="Polar residues" evidence="5">
    <location>
        <begin position="30"/>
        <end position="40"/>
    </location>
</feature>
<dbReference type="OrthoDB" id="3998219at2759"/>
<feature type="region of interest" description="Disordered" evidence="5">
    <location>
        <begin position="420"/>
        <end position="468"/>
    </location>
</feature>
<name>A0A1E4SZQ0_9ASCO</name>
<dbReference type="SUPFAM" id="SSF46785">
    <property type="entry name" value="Winged helix' DNA-binding domain"/>
    <property type="match status" value="1"/>
</dbReference>
<dbReference type="InterPro" id="IPR036390">
    <property type="entry name" value="WH_DNA-bd_sf"/>
</dbReference>
<feature type="region of interest" description="Disordered" evidence="5">
    <location>
        <begin position="220"/>
        <end position="268"/>
    </location>
</feature>
<feature type="compositionally biased region" description="Low complexity" evidence="5">
    <location>
        <begin position="420"/>
        <end position="431"/>
    </location>
</feature>
<feature type="compositionally biased region" description="Low complexity" evidence="5">
    <location>
        <begin position="41"/>
        <end position="52"/>
    </location>
</feature>
<feature type="compositionally biased region" description="Low complexity" evidence="5">
    <location>
        <begin position="456"/>
        <end position="468"/>
    </location>
</feature>
<dbReference type="AlphaFoldDB" id="A0A1E4SZQ0"/>